<dbReference type="AlphaFoldDB" id="A0A323UJM9"/>
<feature type="transmembrane region" description="Helical" evidence="4">
    <location>
        <begin position="292"/>
        <end position="313"/>
    </location>
</feature>
<feature type="transmembrane region" description="Helical" evidence="4">
    <location>
        <begin position="359"/>
        <end position="377"/>
    </location>
</feature>
<organism evidence="6 7">
    <name type="scientific">Rhodopseudomonas palustris</name>
    <dbReference type="NCBI Taxonomy" id="1076"/>
    <lineage>
        <taxon>Bacteria</taxon>
        <taxon>Pseudomonadati</taxon>
        <taxon>Pseudomonadota</taxon>
        <taxon>Alphaproteobacteria</taxon>
        <taxon>Hyphomicrobiales</taxon>
        <taxon>Nitrobacteraceae</taxon>
        <taxon>Rhodopseudomonas</taxon>
    </lineage>
</organism>
<dbReference type="GO" id="GO:0022857">
    <property type="term" value="F:transmembrane transporter activity"/>
    <property type="evidence" value="ECO:0007669"/>
    <property type="project" value="InterPro"/>
</dbReference>
<feature type="transmembrane region" description="Helical" evidence="4">
    <location>
        <begin position="97"/>
        <end position="118"/>
    </location>
</feature>
<evidence type="ECO:0000313" key="6">
    <source>
        <dbReference type="EMBL" id="PZA12571.1"/>
    </source>
</evidence>
<keyword evidence="2 4" id="KW-1133">Transmembrane helix</keyword>
<evidence type="ECO:0000256" key="4">
    <source>
        <dbReference type="SAM" id="Phobius"/>
    </source>
</evidence>
<feature type="transmembrane region" description="Helical" evidence="4">
    <location>
        <begin position="236"/>
        <end position="256"/>
    </location>
</feature>
<dbReference type="InterPro" id="IPR036259">
    <property type="entry name" value="MFS_trans_sf"/>
</dbReference>
<evidence type="ECO:0000256" key="1">
    <source>
        <dbReference type="ARBA" id="ARBA00022692"/>
    </source>
</evidence>
<dbReference type="Proteomes" id="UP000248134">
    <property type="component" value="Unassembled WGS sequence"/>
</dbReference>
<dbReference type="GO" id="GO:0005886">
    <property type="term" value="C:plasma membrane"/>
    <property type="evidence" value="ECO:0007669"/>
    <property type="project" value="TreeGrafter"/>
</dbReference>
<dbReference type="InterPro" id="IPR010645">
    <property type="entry name" value="MFS_4"/>
</dbReference>
<feature type="transmembrane region" description="Helical" evidence="4">
    <location>
        <begin position="268"/>
        <end position="286"/>
    </location>
</feature>
<feature type="transmembrane region" description="Helical" evidence="4">
    <location>
        <begin position="68"/>
        <end position="85"/>
    </location>
</feature>
<feature type="transmembrane region" description="Helical" evidence="4">
    <location>
        <begin position="204"/>
        <end position="224"/>
    </location>
</feature>
<sequence length="384" mass="39772">MIVASGVVALAAAMGIGRFAFTPLLPLMMRDGTLNAAAGAEWAAANYAGYLAGALTASIFAGHPQRGLRLSLVGIVLSTMAPAWIDRSSMELFGAVLRAVSGVCSAWALVCASSWCLTELARRHTPQLGAWIYCGVGLGIALAGTIAWLGGQQTASALWLELGTITAVGTIIVAGGLGRRTSPPPPAVTPPHARVATKGADREWGVVVCYGAFGFGYIIPATFLPAMARELTADPLVFGITWPLFGLAAAVSVALAAHRLHGWPRRRVWALAQGTMALGTALPLISHALWSLAVSAVLVGGTFMVATMAGLQLARELCPANPTPLLARMTVAFAVGQIIGPVVIRLLGTGTWAGWDSMAWASATSTLLLAISTAWLCRDVQPTA</sequence>
<feature type="domain" description="Major facilitator superfamily (MFS) profile" evidence="5">
    <location>
        <begin position="202"/>
        <end position="384"/>
    </location>
</feature>
<feature type="transmembrane region" description="Helical" evidence="4">
    <location>
        <begin position="43"/>
        <end position="61"/>
    </location>
</feature>
<dbReference type="PANTHER" id="PTHR23537">
    <property type="match status" value="1"/>
</dbReference>
<dbReference type="Pfam" id="PF06779">
    <property type="entry name" value="MFS_4"/>
    <property type="match status" value="1"/>
</dbReference>
<gene>
    <name evidence="6" type="ORF">DNX69_10405</name>
</gene>
<dbReference type="PANTHER" id="PTHR23537:SF1">
    <property type="entry name" value="SUGAR TRANSPORTER"/>
    <property type="match status" value="1"/>
</dbReference>
<dbReference type="OrthoDB" id="9797953at2"/>
<dbReference type="EMBL" id="QKQS01000013">
    <property type="protein sequence ID" value="PZA12571.1"/>
    <property type="molecule type" value="Genomic_DNA"/>
</dbReference>
<keyword evidence="3 4" id="KW-0472">Membrane</keyword>
<proteinExistence type="predicted"/>
<feature type="transmembrane region" description="Helical" evidence="4">
    <location>
        <begin position="157"/>
        <end position="177"/>
    </location>
</feature>
<dbReference type="Gene3D" id="1.20.1250.20">
    <property type="entry name" value="MFS general substrate transporter like domains"/>
    <property type="match status" value="1"/>
</dbReference>
<reference evidence="6 7" key="1">
    <citation type="submission" date="2018-06" db="EMBL/GenBank/DDBJ databases">
        <title>Draft Whole-Genome Sequence of the purple photosynthetic bacterium Rhodospeudomonas palustris XCP.</title>
        <authorList>
            <person name="Rayyan A."/>
            <person name="Meyer T.E."/>
            <person name="Kyndt J.A."/>
        </authorList>
    </citation>
    <scope>NUCLEOTIDE SEQUENCE [LARGE SCALE GENOMIC DNA]</scope>
    <source>
        <strain evidence="6 7">XCP</strain>
    </source>
</reference>
<evidence type="ECO:0000256" key="3">
    <source>
        <dbReference type="ARBA" id="ARBA00023136"/>
    </source>
</evidence>
<dbReference type="InterPro" id="IPR020846">
    <property type="entry name" value="MFS_dom"/>
</dbReference>
<comment type="caution">
    <text evidence="6">The sequence shown here is derived from an EMBL/GenBank/DDBJ whole genome shotgun (WGS) entry which is preliminary data.</text>
</comment>
<evidence type="ECO:0000256" key="2">
    <source>
        <dbReference type="ARBA" id="ARBA00022989"/>
    </source>
</evidence>
<protein>
    <submittedName>
        <fullName evidence="6">MFS transporter</fullName>
    </submittedName>
</protein>
<dbReference type="SUPFAM" id="SSF103473">
    <property type="entry name" value="MFS general substrate transporter"/>
    <property type="match status" value="1"/>
</dbReference>
<feature type="transmembrane region" description="Helical" evidence="4">
    <location>
        <begin position="130"/>
        <end position="151"/>
    </location>
</feature>
<keyword evidence="1 4" id="KW-0812">Transmembrane</keyword>
<accession>A0A323UJM9</accession>
<feature type="transmembrane region" description="Helical" evidence="4">
    <location>
        <begin position="325"/>
        <end position="347"/>
    </location>
</feature>
<name>A0A323UJM9_RHOPL</name>
<dbReference type="PROSITE" id="PS50850">
    <property type="entry name" value="MFS"/>
    <property type="match status" value="1"/>
</dbReference>
<evidence type="ECO:0000313" key="7">
    <source>
        <dbReference type="Proteomes" id="UP000248134"/>
    </source>
</evidence>
<evidence type="ECO:0000259" key="5">
    <source>
        <dbReference type="PROSITE" id="PS50850"/>
    </source>
</evidence>